<dbReference type="EMBL" id="MUJZ01071763">
    <property type="protein sequence ID" value="OTF69192.1"/>
    <property type="molecule type" value="Genomic_DNA"/>
</dbReference>
<comment type="caution">
    <text evidence="1">The sequence shown here is derived from an EMBL/GenBank/DDBJ whole genome shotgun (WGS) entry which is preliminary data.</text>
</comment>
<proteinExistence type="predicted"/>
<evidence type="ECO:0000313" key="1">
    <source>
        <dbReference type="EMBL" id="OTF69192.1"/>
    </source>
</evidence>
<accession>A0A1Y3AL68</accession>
<gene>
    <name evidence="1" type="ORF">BLA29_011326</name>
</gene>
<dbReference type="AlphaFoldDB" id="A0A1Y3AL68"/>
<protein>
    <submittedName>
        <fullName evidence="1">Uncharacterized protein</fullName>
    </submittedName>
</protein>
<dbReference type="OrthoDB" id="10411673at2759"/>
<reference evidence="1 2" key="1">
    <citation type="submission" date="2017-03" db="EMBL/GenBank/DDBJ databases">
        <title>Genome Survey of Euroglyphus maynei.</title>
        <authorList>
            <person name="Arlian L.G."/>
            <person name="Morgan M.S."/>
            <person name="Rider S.D."/>
        </authorList>
    </citation>
    <scope>NUCLEOTIDE SEQUENCE [LARGE SCALE GENOMIC DNA]</scope>
    <source>
        <strain evidence="1">Arlian Lab</strain>
        <tissue evidence="1">Whole body</tissue>
    </source>
</reference>
<evidence type="ECO:0000313" key="2">
    <source>
        <dbReference type="Proteomes" id="UP000194236"/>
    </source>
</evidence>
<keyword evidence="2" id="KW-1185">Reference proteome</keyword>
<dbReference type="Proteomes" id="UP000194236">
    <property type="component" value="Unassembled WGS sequence"/>
</dbReference>
<sequence length="88" mass="9569">MVAIGCLTVVSADIDIEKTEVVLMDILEELIQQARQSSTDSSSMISISNKIKTLVLTTGLSNRADIELMIDLIRLALDVGKTPSNKCF</sequence>
<name>A0A1Y3AL68_EURMA</name>
<organism evidence="1 2">
    <name type="scientific">Euroglyphus maynei</name>
    <name type="common">Mayne's house dust mite</name>
    <dbReference type="NCBI Taxonomy" id="6958"/>
    <lineage>
        <taxon>Eukaryota</taxon>
        <taxon>Metazoa</taxon>
        <taxon>Ecdysozoa</taxon>
        <taxon>Arthropoda</taxon>
        <taxon>Chelicerata</taxon>
        <taxon>Arachnida</taxon>
        <taxon>Acari</taxon>
        <taxon>Acariformes</taxon>
        <taxon>Sarcoptiformes</taxon>
        <taxon>Astigmata</taxon>
        <taxon>Psoroptidia</taxon>
        <taxon>Analgoidea</taxon>
        <taxon>Pyroglyphidae</taxon>
        <taxon>Pyroglyphinae</taxon>
        <taxon>Euroglyphus</taxon>
    </lineage>
</organism>